<sequence>MSVTPPRLLGGVIALVVAVIGGTPRVAHAETSFALTWRSESTGAPPCVTDKAVREAVEAALGRSPFTDRGNADIVLEGSERRVGTRYQARVTQRDRTGAELGSRDLDADSCPALRRMTTVVVTLFVEPGQGSEPDKDEVDRPAAPPPMTPPASRATLGGPSTEPVPPRARVHARRPPDEREPPARLYVGLGGGAAVGLLPGPSASIRGVARLELGRSGASFDWSLGYSLPQTVVDARVRATFSAVDQQLRACAALARAPATRLDACGGVFFGAIIPDARGISDIDGSAESLFGPTASLGLRVAQRPGLHVELGFAVPKRHRSPNYVARSGEVRTLYTTGAVIGLASLTGTIPFF</sequence>
<organism evidence="2 3">
    <name type="scientific">Labilithrix luteola</name>
    <dbReference type="NCBI Taxonomy" id="1391654"/>
    <lineage>
        <taxon>Bacteria</taxon>
        <taxon>Pseudomonadati</taxon>
        <taxon>Myxococcota</taxon>
        <taxon>Polyangia</taxon>
        <taxon>Polyangiales</taxon>
        <taxon>Labilitrichaceae</taxon>
        <taxon>Labilithrix</taxon>
    </lineage>
</organism>
<dbReference type="RefSeq" id="WP_146647839.1">
    <property type="nucleotide sequence ID" value="NZ_CP012333.1"/>
</dbReference>
<name>A0A0K1PSR0_9BACT</name>
<evidence type="ECO:0000256" key="1">
    <source>
        <dbReference type="SAM" id="MobiDB-lite"/>
    </source>
</evidence>
<evidence type="ECO:0000313" key="2">
    <source>
        <dbReference type="EMBL" id="AKU96573.1"/>
    </source>
</evidence>
<dbReference type="AlphaFoldDB" id="A0A0K1PSR0"/>
<accession>A0A0K1PSR0</accession>
<dbReference type="KEGG" id="llu:AKJ09_03237"/>
<evidence type="ECO:0000313" key="3">
    <source>
        <dbReference type="Proteomes" id="UP000064967"/>
    </source>
</evidence>
<dbReference type="EMBL" id="CP012333">
    <property type="protein sequence ID" value="AKU96573.1"/>
    <property type="molecule type" value="Genomic_DNA"/>
</dbReference>
<protein>
    <submittedName>
        <fullName evidence="2">Uncharacterized protein</fullName>
    </submittedName>
</protein>
<dbReference type="STRING" id="1391654.AKJ09_03237"/>
<gene>
    <name evidence="2" type="ORF">AKJ09_03237</name>
</gene>
<dbReference type="Proteomes" id="UP000064967">
    <property type="component" value="Chromosome"/>
</dbReference>
<feature type="region of interest" description="Disordered" evidence="1">
    <location>
        <begin position="126"/>
        <end position="183"/>
    </location>
</feature>
<proteinExistence type="predicted"/>
<keyword evidence="3" id="KW-1185">Reference proteome</keyword>
<reference evidence="2 3" key="1">
    <citation type="submission" date="2015-08" db="EMBL/GenBank/DDBJ databases">
        <authorList>
            <person name="Babu N.S."/>
            <person name="Beckwith C.J."/>
            <person name="Beseler K.G."/>
            <person name="Brison A."/>
            <person name="Carone J.V."/>
            <person name="Caskin T.P."/>
            <person name="Diamond M."/>
            <person name="Durham M.E."/>
            <person name="Foxe J.M."/>
            <person name="Go M."/>
            <person name="Henderson B.A."/>
            <person name="Jones I.B."/>
            <person name="McGettigan J.A."/>
            <person name="Micheletti S.J."/>
            <person name="Nasrallah M.E."/>
            <person name="Ortiz D."/>
            <person name="Piller C.R."/>
            <person name="Privatt S.R."/>
            <person name="Schneider S.L."/>
            <person name="Sharp S."/>
            <person name="Smith T.C."/>
            <person name="Stanton J.D."/>
            <person name="Ullery H.E."/>
            <person name="Wilson R.J."/>
            <person name="Serrano M.G."/>
            <person name="Buck G."/>
            <person name="Lee V."/>
            <person name="Wang Y."/>
            <person name="Carvalho R."/>
            <person name="Voegtly L."/>
            <person name="Shi R."/>
            <person name="Duckworth R."/>
            <person name="Johnson A."/>
            <person name="Loviza R."/>
            <person name="Walstead R."/>
            <person name="Shah Z."/>
            <person name="Kiflezghi M."/>
            <person name="Wade K."/>
            <person name="Ball S.L."/>
            <person name="Bradley K.W."/>
            <person name="Asai D.J."/>
            <person name="Bowman C.A."/>
            <person name="Russell D.A."/>
            <person name="Pope W.H."/>
            <person name="Jacobs-Sera D."/>
            <person name="Hendrix R.W."/>
            <person name="Hatfull G.F."/>
        </authorList>
    </citation>
    <scope>NUCLEOTIDE SEQUENCE [LARGE SCALE GENOMIC DNA]</scope>
    <source>
        <strain evidence="2 3">DSM 27648</strain>
    </source>
</reference>